<evidence type="ECO:0000313" key="3">
    <source>
        <dbReference type="Proteomes" id="UP000016933"/>
    </source>
</evidence>
<feature type="compositionally biased region" description="Polar residues" evidence="1">
    <location>
        <begin position="23"/>
        <end position="35"/>
    </location>
</feature>
<proteinExistence type="predicted"/>
<reference evidence="3" key="1">
    <citation type="journal article" date="2012" name="PLoS Genet.">
        <title>The genomes of the fungal plant pathogens Cladosporium fulvum and Dothistroma septosporum reveal adaptation to different hosts and lifestyles but also signatures of common ancestry.</title>
        <authorList>
            <person name="de Wit P.J.G.M."/>
            <person name="van der Burgt A."/>
            <person name="Oekmen B."/>
            <person name="Stergiopoulos I."/>
            <person name="Abd-Elsalam K.A."/>
            <person name="Aerts A.L."/>
            <person name="Bahkali A.H."/>
            <person name="Beenen H.G."/>
            <person name="Chettri P."/>
            <person name="Cox M.P."/>
            <person name="Datema E."/>
            <person name="de Vries R.P."/>
            <person name="Dhillon B."/>
            <person name="Ganley A.R."/>
            <person name="Griffiths S.A."/>
            <person name="Guo Y."/>
            <person name="Hamelin R.C."/>
            <person name="Henrissat B."/>
            <person name="Kabir M.S."/>
            <person name="Jashni M.K."/>
            <person name="Kema G."/>
            <person name="Klaubauf S."/>
            <person name="Lapidus A."/>
            <person name="Levasseur A."/>
            <person name="Lindquist E."/>
            <person name="Mehrabi R."/>
            <person name="Ohm R.A."/>
            <person name="Owen T.J."/>
            <person name="Salamov A."/>
            <person name="Schwelm A."/>
            <person name="Schijlen E."/>
            <person name="Sun H."/>
            <person name="van den Burg H.A."/>
            <person name="van Ham R.C.H.J."/>
            <person name="Zhang S."/>
            <person name="Goodwin S.B."/>
            <person name="Grigoriev I.V."/>
            <person name="Collemare J."/>
            <person name="Bradshaw R.E."/>
        </authorList>
    </citation>
    <scope>NUCLEOTIDE SEQUENCE [LARGE SCALE GENOMIC DNA]</scope>
    <source>
        <strain evidence="3">NZE10 / CBS 128990</strain>
    </source>
</reference>
<reference evidence="2 3" key="2">
    <citation type="journal article" date="2012" name="PLoS Pathog.">
        <title>Diverse lifestyles and strategies of plant pathogenesis encoded in the genomes of eighteen Dothideomycetes fungi.</title>
        <authorList>
            <person name="Ohm R.A."/>
            <person name="Feau N."/>
            <person name="Henrissat B."/>
            <person name="Schoch C.L."/>
            <person name="Horwitz B.A."/>
            <person name="Barry K.W."/>
            <person name="Condon B.J."/>
            <person name="Copeland A.C."/>
            <person name="Dhillon B."/>
            <person name="Glaser F."/>
            <person name="Hesse C.N."/>
            <person name="Kosti I."/>
            <person name="LaButti K."/>
            <person name="Lindquist E.A."/>
            <person name="Lucas S."/>
            <person name="Salamov A.A."/>
            <person name="Bradshaw R.E."/>
            <person name="Ciuffetti L."/>
            <person name="Hamelin R.C."/>
            <person name="Kema G.H.J."/>
            <person name="Lawrence C."/>
            <person name="Scott J.A."/>
            <person name="Spatafora J.W."/>
            <person name="Turgeon B.G."/>
            <person name="de Wit P.J.G.M."/>
            <person name="Zhong S."/>
            <person name="Goodwin S.B."/>
            <person name="Grigoriev I.V."/>
        </authorList>
    </citation>
    <scope>NUCLEOTIDE SEQUENCE [LARGE SCALE GENOMIC DNA]</scope>
    <source>
        <strain evidence="3">NZE10 / CBS 128990</strain>
    </source>
</reference>
<feature type="region of interest" description="Disordered" evidence="1">
    <location>
        <begin position="18"/>
        <end position="61"/>
    </location>
</feature>
<dbReference type="Proteomes" id="UP000016933">
    <property type="component" value="Unassembled WGS sequence"/>
</dbReference>
<dbReference type="OrthoDB" id="2157103at2759"/>
<feature type="compositionally biased region" description="Basic and acidic residues" evidence="1">
    <location>
        <begin position="36"/>
        <end position="48"/>
    </location>
</feature>
<organism evidence="2 3">
    <name type="scientific">Dothistroma septosporum (strain NZE10 / CBS 128990)</name>
    <name type="common">Red band needle blight fungus</name>
    <name type="synonym">Mycosphaerella pini</name>
    <dbReference type="NCBI Taxonomy" id="675120"/>
    <lineage>
        <taxon>Eukaryota</taxon>
        <taxon>Fungi</taxon>
        <taxon>Dikarya</taxon>
        <taxon>Ascomycota</taxon>
        <taxon>Pezizomycotina</taxon>
        <taxon>Dothideomycetes</taxon>
        <taxon>Dothideomycetidae</taxon>
        <taxon>Mycosphaerellales</taxon>
        <taxon>Mycosphaerellaceae</taxon>
        <taxon>Dothistroma</taxon>
    </lineage>
</organism>
<evidence type="ECO:0000256" key="1">
    <source>
        <dbReference type="SAM" id="MobiDB-lite"/>
    </source>
</evidence>
<dbReference type="HOGENOM" id="CLU_1348903_0_0_1"/>
<evidence type="ECO:0000313" key="2">
    <source>
        <dbReference type="EMBL" id="EME40555.1"/>
    </source>
</evidence>
<name>N1PG64_DOTSN</name>
<dbReference type="EMBL" id="KB446543">
    <property type="protein sequence ID" value="EME40555.1"/>
    <property type="molecule type" value="Genomic_DNA"/>
</dbReference>
<dbReference type="AlphaFoldDB" id="N1PG64"/>
<keyword evidence="3" id="KW-1185">Reference proteome</keyword>
<gene>
    <name evidence="2" type="ORF">DOTSEDRAFT_82185</name>
</gene>
<protein>
    <submittedName>
        <fullName evidence="2">Uncharacterized protein</fullName>
    </submittedName>
</protein>
<accession>N1PG64</accession>
<sequence length="203" mass="22556">MLVSSVIRSFRVSLRSVVPSSRGLATSKDTTSTSPSRDDRNLAERAQDAAESQRSTVHHKTVAEQDRELMEKLAGHSDAGGAAGVEYEDGKPVAQKRSVKNNMFSARRERTFPKCALHGPSLPYQRSLMFAKEWGTINDCTHPICRKLQDLWDEMAIFVEYPIGMILFCKSILNQRGLVPTLADIKPKVGTHIDIAHNALSSY</sequence>
<dbReference type="eggNOG" id="ENOG502SBW5">
    <property type="taxonomic scope" value="Eukaryota"/>
</dbReference>